<reference evidence="1 2" key="1">
    <citation type="journal article" date="2010" name="Nature">
        <title>Genome sequence of the palaeopolyploid soybean.</title>
        <authorList>
            <person name="Schmutz J."/>
            <person name="Cannon S.B."/>
            <person name="Schlueter J."/>
            <person name="Ma J."/>
            <person name="Mitros T."/>
            <person name="Nelson W."/>
            <person name="Hyten D.L."/>
            <person name="Song Q."/>
            <person name="Thelen J.J."/>
            <person name="Cheng J."/>
            <person name="Xu D."/>
            <person name="Hellsten U."/>
            <person name="May G.D."/>
            <person name="Yu Y."/>
            <person name="Sakurai T."/>
            <person name="Umezawa T."/>
            <person name="Bhattacharyya M.K."/>
            <person name="Sandhu D."/>
            <person name="Valliyodan B."/>
            <person name="Lindquist E."/>
            <person name="Peto M."/>
            <person name="Grant D."/>
            <person name="Shu S."/>
            <person name="Goodstein D."/>
            <person name="Barry K."/>
            <person name="Futrell-Griggs M."/>
            <person name="Abernathy B."/>
            <person name="Du J."/>
            <person name="Tian Z."/>
            <person name="Zhu L."/>
            <person name="Gill N."/>
            <person name="Joshi T."/>
            <person name="Libault M."/>
            <person name="Sethuraman A."/>
            <person name="Zhang X.-C."/>
            <person name="Shinozaki K."/>
            <person name="Nguyen H.T."/>
            <person name="Wing R.A."/>
            <person name="Cregan P."/>
            <person name="Specht J."/>
            <person name="Grimwood J."/>
            <person name="Rokhsar D."/>
            <person name="Stacey G."/>
            <person name="Shoemaker R.C."/>
            <person name="Jackson S.A."/>
        </authorList>
    </citation>
    <scope>NUCLEOTIDE SEQUENCE</scope>
    <source>
        <strain evidence="2">cv. Williams 82</strain>
        <tissue evidence="1">Callus</tissue>
    </source>
</reference>
<reference evidence="2" key="2">
    <citation type="submission" date="2018-02" db="UniProtKB">
        <authorList>
            <consortium name="EnsemblPlants"/>
        </authorList>
    </citation>
    <scope>IDENTIFICATION</scope>
    <source>
        <strain evidence="2">Williams 82</strain>
    </source>
</reference>
<evidence type="ECO:0000313" key="3">
    <source>
        <dbReference type="Proteomes" id="UP000008827"/>
    </source>
</evidence>
<dbReference type="EnsemblPlants" id="KRH51280">
    <property type="protein sequence ID" value="KRH51280"/>
    <property type="gene ID" value="GLYMA_07G272300"/>
</dbReference>
<dbReference type="AlphaFoldDB" id="A0A0R0J979"/>
<evidence type="ECO:0000313" key="2">
    <source>
        <dbReference type="EnsemblPlants" id="KRH51280"/>
    </source>
</evidence>
<dbReference type="InParanoid" id="A0A0R0J979"/>
<name>A0A0R0J979_SOYBN</name>
<proteinExistence type="predicted"/>
<organism evidence="1">
    <name type="scientific">Glycine max</name>
    <name type="common">Soybean</name>
    <name type="synonym">Glycine hispida</name>
    <dbReference type="NCBI Taxonomy" id="3847"/>
    <lineage>
        <taxon>Eukaryota</taxon>
        <taxon>Viridiplantae</taxon>
        <taxon>Streptophyta</taxon>
        <taxon>Embryophyta</taxon>
        <taxon>Tracheophyta</taxon>
        <taxon>Spermatophyta</taxon>
        <taxon>Magnoliopsida</taxon>
        <taxon>eudicotyledons</taxon>
        <taxon>Gunneridae</taxon>
        <taxon>Pentapetalae</taxon>
        <taxon>rosids</taxon>
        <taxon>fabids</taxon>
        <taxon>Fabales</taxon>
        <taxon>Fabaceae</taxon>
        <taxon>Papilionoideae</taxon>
        <taxon>50 kb inversion clade</taxon>
        <taxon>NPAAA clade</taxon>
        <taxon>indigoferoid/millettioid clade</taxon>
        <taxon>Phaseoleae</taxon>
        <taxon>Glycine</taxon>
        <taxon>Glycine subgen. Soja</taxon>
    </lineage>
</organism>
<gene>
    <name evidence="1" type="ORF">GLYMA_07G272300</name>
</gene>
<dbReference type="Proteomes" id="UP000008827">
    <property type="component" value="Chromosome 7"/>
</dbReference>
<keyword evidence="3" id="KW-1185">Reference proteome</keyword>
<accession>A0A0R0J979</accession>
<reference evidence="1" key="3">
    <citation type="submission" date="2018-07" db="EMBL/GenBank/DDBJ databases">
        <title>WGS assembly of Glycine max.</title>
        <authorList>
            <person name="Schmutz J."/>
            <person name="Cannon S."/>
            <person name="Schlueter J."/>
            <person name="Ma J."/>
            <person name="Mitros T."/>
            <person name="Nelson W."/>
            <person name="Hyten D."/>
            <person name="Song Q."/>
            <person name="Thelen J."/>
            <person name="Cheng J."/>
            <person name="Xu D."/>
            <person name="Hellsten U."/>
            <person name="May G."/>
            <person name="Yu Y."/>
            <person name="Sakurai T."/>
            <person name="Umezawa T."/>
            <person name="Bhattacharyya M."/>
            <person name="Sandhu D."/>
            <person name="Valliyodan B."/>
            <person name="Lindquist E."/>
            <person name="Peto M."/>
            <person name="Grant D."/>
            <person name="Shu S."/>
            <person name="Goodstein D."/>
            <person name="Barry K."/>
            <person name="Futrell-Griggs M."/>
            <person name="Abernathy B."/>
            <person name="Du J."/>
            <person name="Tian Z."/>
            <person name="Zhu L."/>
            <person name="Gill N."/>
            <person name="Joshi T."/>
            <person name="Libault M."/>
            <person name="Sethuraman A."/>
            <person name="Zhang X."/>
            <person name="Shinozaki K."/>
            <person name="Nguyen H."/>
            <person name="Wing R."/>
            <person name="Cregan P."/>
            <person name="Specht J."/>
            <person name="Grimwood J."/>
            <person name="Rokhsar D."/>
            <person name="Stacey G."/>
            <person name="Shoemaker R."/>
            <person name="Jackson S."/>
        </authorList>
    </citation>
    <scope>NUCLEOTIDE SEQUENCE</scope>
    <source>
        <tissue evidence="1">Callus</tissue>
    </source>
</reference>
<dbReference type="EMBL" id="CM000840">
    <property type="protein sequence ID" value="KRH51280.1"/>
    <property type="molecule type" value="Genomic_DNA"/>
</dbReference>
<protein>
    <submittedName>
        <fullName evidence="1 2">Uncharacterized protein</fullName>
    </submittedName>
</protein>
<sequence length="68" mass="8296">MFVHFPISSTWLLAVYNHYSRIRLNQHLPLPMQQHSHRKLAQQGIVYIHKITNKVSLFHYRFTPFFLF</sequence>
<evidence type="ECO:0000313" key="1">
    <source>
        <dbReference type="EMBL" id="KRH51280.1"/>
    </source>
</evidence>
<dbReference type="Gramene" id="KRH51280">
    <property type="protein sequence ID" value="KRH51280"/>
    <property type="gene ID" value="GLYMA_07G272300"/>
</dbReference>